<dbReference type="EMBL" id="FMYP01000028">
    <property type="protein sequence ID" value="SDC36760.1"/>
    <property type="molecule type" value="Genomic_DNA"/>
</dbReference>
<dbReference type="OrthoDB" id="9779910at2"/>
<accession>A0A1G6L0A8</accession>
<dbReference type="RefSeq" id="WP_092438040.1">
    <property type="nucleotide sequence ID" value="NZ_FMYP01000028.1"/>
</dbReference>
<feature type="domain" description="Phosphoribosyltransferase" evidence="2">
    <location>
        <begin position="183"/>
        <end position="227"/>
    </location>
</feature>
<dbReference type="PANTHER" id="PTHR47505:SF1">
    <property type="entry name" value="DNA UTILIZATION PROTEIN YHGH"/>
    <property type="match status" value="1"/>
</dbReference>
<dbReference type="InterPro" id="IPR051910">
    <property type="entry name" value="ComF/GntX_DNA_util-trans"/>
</dbReference>
<protein>
    <submittedName>
        <fullName evidence="3">ComF family protein</fullName>
    </submittedName>
</protein>
<gene>
    <name evidence="3" type="ORF">SAMN05216323_102815</name>
</gene>
<comment type="similarity">
    <text evidence="1">Belongs to the ComF/GntX family.</text>
</comment>
<proteinExistence type="inferred from homology"/>
<organism evidence="3 4">
    <name type="scientific">Williamwhitmania taraxaci</name>
    <dbReference type="NCBI Taxonomy" id="1640674"/>
    <lineage>
        <taxon>Bacteria</taxon>
        <taxon>Pseudomonadati</taxon>
        <taxon>Bacteroidota</taxon>
        <taxon>Bacteroidia</taxon>
        <taxon>Bacteroidales</taxon>
        <taxon>Williamwhitmaniaceae</taxon>
        <taxon>Williamwhitmania</taxon>
    </lineage>
</organism>
<sequence>MIGSWLRGFWGLIYPDLCAVCESPLMHGEEVLCTRCSYKLPRTRNWNESDNEVAKIFWGRVYLLHACSFFYFRKGSRYQKLLHKLKYADRKDIGRYLGQQFGRELLTVDQLSNISAIIPVPLHPKKLRKRGYNQSEWIALGLSDTMSIPIITNALQRIVYTETQTRKGRLERWDNVSEVFAIAHKEKIKGKHILLVDDVVTTGATLEACAQVLITEGECEVSVATLACAGR</sequence>
<dbReference type="CDD" id="cd06223">
    <property type="entry name" value="PRTases_typeI"/>
    <property type="match status" value="1"/>
</dbReference>
<keyword evidence="4" id="KW-1185">Reference proteome</keyword>
<dbReference type="STRING" id="1640674.SAMN05216323_102815"/>
<dbReference type="SUPFAM" id="SSF53271">
    <property type="entry name" value="PRTase-like"/>
    <property type="match status" value="1"/>
</dbReference>
<dbReference type="InterPro" id="IPR029057">
    <property type="entry name" value="PRTase-like"/>
</dbReference>
<dbReference type="Proteomes" id="UP000199452">
    <property type="component" value="Unassembled WGS sequence"/>
</dbReference>
<evidence type="ECO:0000313" key="4">
    <source>
        <dbReference type="Proteomes" id="UP000199452"/>
    </source>
</evidence>
<name>A0A1G6L0A8_9BACT</name>
<evidence type="ECO:0000256" key="1">
    <source>
        <dbReference type="ARBA" id="ARBA00008007"/>
    </source>
</evidence>
<dbReference type="Pfam" id="PF00156">
    <property type="entry name" value="Pribosyltran"/>
    <property type="match status" value="1"/>
</dbReference>
<reference evidence="3 4" key="1">
    <citation type="submission" date="2016-09" db="EMBL/GenBank/DDBJ databases">
        <authorList>
            <person name="Capua I."/>
            <person name="De Benedictis P."/>
            <person name="Joannis T."/>
            <person name="Lombin L.H."/>
            <person name="Cattoli G."/>
        </authorList>
    </citation>
    <scope>NUCLEOTIDE SEQUENCE [LARGE SCALE GENOMIC DNA]</scope>
    <source>
        <strain evidence="3 4">A7P-90m</strain>
    </source>
</reference>
<dbReference type="PANTHER" id="PTHR47505">
    <property type="entry name" value="DNA UTILIZATION PROTEIN YHGH"/>
    <property type="match status" value="1"/>
</dbReference>
<dbReference type="Gene3D" id="3.40.50.2020">
    <property type="match status" value="1"/>
</dbReference>
<evidence type="ECO:0000259" key="2">
    <source>
        <dbReference type="Pfam" id="PF00156"/>
    </source>
</evidence>
<dbReference type="InterPro" id="IPR000836">
    <property type="entry name" value="PRTase_dom"/>
</dbReference>
<dbReference type="AlphaFoldDB" id="A0A1G6L0A8"/>
<evidence type="ECO:0000313" key="3">
    <source>
        <dbReference type="EMBL" id="SDC36760.1"/>
    </source>
</evidence>